<evidence type="ECO:0000313" key="2">
    <source>
        <dbReference type="Proteomes" id="UP001153069"/>
    </source>
</evidence>
<evidence type="ECO:0000313" key="1">
    <source>
        <dbReference type="EMBL" id="CAB9509163.1"/>
    </source>
</evidence>
<reference evidence="1" key="1">
    <citation type="submission" date="2020-06" db="EMBL/GenBank/DDBJ databases">
        <authorList>
            <consortium name="Plant Systems Biology data submission"/>
        </authorList>
    </citation>
    <scope>NUCLEOTIDE SEQUENCE</scope>
    <source>
        <strain evidence="1">D6</strain>
    </source>
</reference>
<accession>A0A9N8DUC3</accession>
<name>A0A9N8DUC3_9STRA</name>
<dbReference type="AlphaFoldDB" id="A0A9N8DUC3"/>
<sequence length="281" mass="32817">MAARAENNDGTYDYSESMKLSPEEKARAIGIRAAIREDGRLKDSKISDFLCVQYALTAKPEECLERICDKAFLLQSFRKEYKICGSVEEGIELVNQYSLQHPGNWLATEYIPFQKNYLVVQDLATFLPSEQVKTDEHKRIFLGAVYYQWNSQFPDFQAIREGFSQLIECEGTNCSFLDPELTEIAFEHFFKGYPLKPREVVFLNAPGIVNVWCGLWKRFLPTHEHNKYHLGLQLEGMEGRRIDVLYKCPNEEEARQRMVRNTGRFLRLRHRNEERFHLASS</sequence>
<dbReference type="Proteomes" id="UP001153069">
    <property type="component" value="Unassembled WGS sequence"/>
</dbReference>
<gene>
    <name evidence="1" type="ORF">SEMRO_377_G130070.1</name>
</gene>
<dbReference type="InterPro" id="IPR036865">
    <property type="entry name" value="CRAL-TRIO_dom_sf"/>
</dbReference>
<comment type="caution">
    <text evidence="1">The sequence shown here is derived from an EMBL/GenBank/DDBJ whole genome shotgun (WGS) entry which is preliminary data.</text>
</comment>
<proteinExistence type="predicted"/>
<protein>
    <submittedName>
        <fullName evidence="1">Uncharacterized protein</fullName>
    </submittedName>
</protein>
<dbReference type="EMBL" id="CAICTM010000376">
    <property type="protein sequence ID" value="CAB9509163.1"/>
    <property type="molecule type" value="Genomic_DNA"/>
</dbReference>
<organism evidence="1 2">
    <name type="scientific">Seminavis robusta</name>
    <dbReference type="NCBI Taxonomy" id="568900"/>
    <lineage>
        <taxon>Eukaryota</taxon>
        <taxon>Sar</taxon>
        <taxon>Stramenopiles</taxon>
        <taxon>Ochrophyta</taxon>
        <taxon>Bacillariophyta</taxon>
        <taxon>Bacillariophyceae</taxon>
        <taxon>Bacillariophycidae</taxon>
        <taxon>Naviculales</taxon>
        <taxon>Naviculaceae</taxon>
        <taxon>Seminavis</taxon>
    </lineage>
</organism>
<keyword evidence="2" id="KW-1185">Reference proteome</keyword>
<dbReference type="SUPFAM" id="SSF52087">
    <property type="entry name" value="CRAL/TRIO domain"/>
    <property type="match status" value="1"/>
</dbReference>